<feature type="region of interest" description="Disordered" evidence="2">
    <location>
        <begin position="1"/>
        <end position="42"/>
    </location>
</feature>
<accession>Q5GAH1</accession>
<gene>
    <name evidence="3" type="ORF">GIV45</name>
</gene>
<evidence type="ECO:0000256" key="2">
    <source>
        <dbReference type="SAM" id="MobiDB-lite"/>
    </source>
</evidence>
<feature type="compositionally biased region" description="Polar residues" evidence="2">
    <location>
        <begin position="1"/>
        <end position="10"/>
    </location>
</feature>
<keyword evidence="1" id="KW-0175">Coiled coil</keyword>
<evidence type="ECO:0000313" key="3">
    <source>
        <dbReference type="EMBL" id="AAV91072.1"/>
    </source>
</evidence>
<sequence>MLDMTMTVTLPPSLAKRRVEKKKRESPAAAKTEAASKQRSPVRKFSANALENCLTVEMRAQLEQLDREMADQERTRAQLASGTGLPLSAIPSGGAATAMSIANTMGFLDLPGQTPNFVKGLLIKCLDAFAPAQVVKPDLKHVPRGYRRLKRYAHVTPSEAVFRARNAVSGWEARAKELVTGKIRAAMAELAHRQLAVNPCETPESLEKTALKAYQELWSMIEDCDDKEVVKDILFDCKVLRTATRWARDFSQTVSDWYPPLLKFLSSCDYARETLSYAMTEDEINFMRGATSLRPVAGAILYGIAEDGLKFTRDGLEPFDLEVYVRRLGGMWLHHAFLPTYIHHRLFDPRPGREPVMLRTCAAYLMTEIRGDLRCWRKDPYMAGVSREIRKRLLQQLSRCRFSHWGLLNYKWLKENGTIALQTLILKETAKLKDPYLSWNDVFEI</sequence>
<proteinExistence type="predicted"/>
<organism evidence="3 4">
    <name type="scientific">Grouper iridovirus</name>
    <dbReference type="NCBI Taxonomy" id="127569"/>
    <lineage>
        <taxon>Viruses</taxon>
        <taxon>Varidnaviria</taxon>
        <taxon>Bamfordvirae</taxon>
        <taxon>Nucleocytoviricota</taxon>
        <taxon>Megaviricetes</taxon>
        <taxon>Pimascovirales</taxon>
        <taxon>Pimascovirales incertae sedis</taxon>
        <taxon>Iridoviridae</taxon>
        <taxon>Alphairidovirinae</taxon>
        <taxon>Ranavirus</taxon>
        <taxon>Ranavirus epinephelus1</taxon>
        <taxon>Singapore grouper iridovirus</taxon>
    </lineage>
</organism>
<dbReference type="Proteomes" id="UP000102282">
    <property type="component" value="Genome"/>
</dbReference>
<feature type="coiled-coil region" evidence="1">
    <location>
        <begin position="55"/>
        <end position="82"/>
    </location>
</feature>
<name>Q5GAH1_9VIRU</name>
<protein>
    <submittedName>
        <fullName evidence="3">Uncharacterized protein</fullName>
    </submittedName>
</protein>
<evidence type="ECO:0000313" key="4">
    <source>
        <dbReference type="Proteomes" id="UP000102282"/>
    </source>
</evidence>
<evidence type="ECO:0000256" key="1">
    <source>
        <dbReference type="SAM" id="Coils"/>
    </source>
</evidence>
<dbReference type="EMBL" id="AY666015">
    <property type="protein sequence ID" value="AAV91072.1"/>
    <property type="molecule type" value="Genomic_DNA"/>
</dbReference>
<reference evidence="3 4" key="1">
    <citation type="journal article" date="2005" name="J. Virol.">
        <title>Complete genome sequence of the grouper iridovirus and comparison of genomic organization with those of other iridoviruses.</title>
        <authorList>
            <person name="Tsai C.T."/>
            <person name="Ting J.W."/>
            <person name="Wu M.H."/>
            <person name="Wu M.F."/>
            <person name="Guo I.C."/>
            <person name="Chang C.Y."/>
        </authorList>
    </citation>
    <scope>NUCLEOTIDE SEQUENCE [LARGE SCALE GENOMIC DNA]</scope>
</reference>